<gene>
    <name evidence="2" type="ORF">FC756_00690</name>
</gene>
<keyword evidence="2" id="KW-0489">Methyltransferase</keyword>
<dbReference type="EMBL" id="SZPU01000001">
    <property type="protein sequence ID" value="TKI72836.1"/>
    <property type="molecule type" value="Genomic_DNA"/>
</dbReference>
<feature type="domain" description="Tellurite resistance methyltransferase TehB-like" evidence="1">
    <location>
        <begin position="40"/>
        <end position="132"/>
    </location>
</feature>
<keyword evidence="2" id="KW-0808">Transferase</keyword>
<reference evidence="2 3" key="1">
    <citation type="submission" date="2019-04" db="EMBL/GenBank/DDBJ databases">
        <title>Lysinibacillus genome sequencing.</title>
        <authorList>
            <person name="Dunlap C."/>
        </authorList>
    </citation>
    <scope>NUCLEOTIDE SEQUENCE [LARGE SCALE GENOMIC DNA]</scope>
    <source>
        <strain evidence="2 3">CCTCC AB 2010389</strain>
    </source>
</reference>
<sequence length="221" mass="25885">MYKNEGYWNNFYLNNKELKNASEFIKSDYLSKYNAEEYLILELGCGAGADSFYLANKCFEVIAIDGSETAITKNKALENNFVEFFCKNLSDEKEVKNLLYYVNEKALRGQKNILIYTRFFLHSISESVEDILLSAIKVNSKVPTSFVSEFRVKEDEKLYKVFNNHYRRYVDTNLFLEKFINEGFEVEKFEKARGLSPFKDEDPFLARVSLRYNLDLKSAKI</sequence>
<dbReference type="GO" id="GO:0032259">
    <property type="term" value="P:methylation"/>
    <property type="evidence" value="ECO:0007669"/>
    <property type="project" value="UniProtKB-KW"/>
</dbReference>
<evidence type="ECO:0000313" key="2">
    <source>
        <dbReference type="EMBL" id="TKI72836.1"/>
    </source>
</evidence>
<proteinExistence type="predicted"/>
<dbReference type="SUPFAM" id="SSF53335">
    <property type="entry name" value="S-adenosyl-L-methionine-dependent methyltransferases"/>
    <property type="match status" value="1"/>
</dbReference>
<evidence type="ECO:0000313" key="3">
    <source>
        <dbReference type="Proteomes" id="UP000308744"/>
    </source>
</evidence>
<protein>
    <submittedName>
        <fullName evidence="2">Class I SAM-dependent methyltransferase</fullName>
    </submittedName>
</protein>
<dbReference type="InterPro" id="IPR029063">
    <property type="entry name" value="SAM-dependent_MTases_sf"/>
</dbReference>
<dbReference type="GO" id="GO:0008168">
    <property type="term" value="F:methyltransferase activity"/>
    <property type="evidence" value="ECO:0007669"/>
    <property type="project" value="UniProtKB-KW"/>
</dbReference>
<name>A0A4U2ZDP1_9BACI</name>
<keyword evidence="3" id="KW-1185">Reference proteome</keyword>
<dbReference type="Proteomes" id="UP000308744">
    <property type="component" value="Unassembled WGS sequence"/>
</dbReference>
<dbReference type="Gene3D" id="3.40.50.150">
    <property type="entry name" value="Vaccinia Virus protein VP39"/>
    <property type="match status" value="1"/>
</dbReference>
<dbReference type="InterPro" id="IPR015985">
    <property type="entry name" value="TehB-like_dom"/>
</dbReference>
<accession>A0A4U2ZDP1</accession>
<comment type="caution">
    <text evidence="2">The sequence shown here is derived from an EMBL/GenBank/DDBJ whole genome shotgun (WGS) entry which is preliminary data.</text>
</comment>
<dbReference type="RefSeq" id="WP_107895531.1">
    <property type="nucleotide sequence ID" value="NZ_PYWM01000011.1"/>
</dbReference>
<organism evidence="2 3">
    <name type="scientific">Lysinibacillus mangiferihumi</name>
    <dbReference type="NCBI Taxonomy" id="1130819"/>
    <lineage>
        <taxon>Bacteria</taxon>
        <taxon>Bacillati</taxon>
        <taxon>Bacillota</taxon>
        <taxon>Bacilli</taxon>
        <taxon>Bacillales</taxon>
        <taxon>Bacillaceae</taxon>
        <taxon>Lysinibacillus</taxon>
    </lineage>
</organism>
<dbReference type="CDD" id="cd02440">
    <property type="entry name" value="AdoMet_MTases"/>
    <property type="match status" value="1"/>
</dbReference>
<evidence type="ECO:0000259" key="1">
    <source>
        <dbReference type="Pfam" id="PF03848"/>
    </source>
</evidence>
<dbReference type="AlphaFoldDB" id="A0A4U2ZDP1"/>
<dbReference type="Pfam" id="PF03848">
    <property type="entry name" value="TehB"/>
    <property type="match status" value="1"/>
</dbReference>